<dbReference type="Proteomes" id="UP001108027">
    <property type="component" value="Unassembled WGS sequence"/>
</dbReference>
<dbReference type="EMBL" id="JAJGNA010000057">
    <property type="protein sequence ID" value="MCC4310640.1"/>
    <property type="molecule type" value="Genomic_DNA"/>
</dbReference>
<dbReference type="AlphaFoldDB" id="A0A9Q3UQP0"/>
<sequence length="231" mass="23405">MSIEMKKLALAGLVGVAAYGFAGSAAAQTCAGTSTTATDGTWECVEYQDGTSSTYNAAPTGVWFGPGGTDSNSDTFTFTGNSTLNYSFITATCGLTLEGHVRKNSDNSISIRVVDGDVSGTGTCASIGVGGFPWYASDSTSFSDSSSVDGAGTPGDVHPPATGVTSANIGQIEVSIFGSTVCTGYMPDVEFGNGNPVTNSSYFDFDNDIVGTACGVSGVLSSVLNEDVNAW</sequence>
<evidence type="ECO:0000256" key="1">
    <source>
        <dbReference type="SAM" id="SignalP"/>
    </source>
</evidence>
<gene>
    <name evidence="2" type="ORF">LL252_18915</name>
</gene>
<organism evidence="2 3">
    <name type="scientific">Alloalcanivorax marinus</name>
    <dbReference type="NCBI Taxonomy" id="1177169"/>
    <lineage>
        <taxon>Bacteria</taxon>
        <taxon>Pseudomonadati</taxon>
        <taxon>Pseudomonadota</taxon>
        <taxon>Gammaproteobacteria</taxon>
        <taxon>Oceanospirillales</taxon>
        <taxon>Alcanivoracaceae</taxon>
        <taxon>Alloalcanivorax</taxon>
    </lineage>
</organism>
<feature type="chain" id="PRO_5040454754" evidence="1">
    <location>
        <begin position="28"/>
        <end position="231"/>
    </location>
</feature>
<evidence type="ECO:0000313" key="2">
    <source>
        <dbReference type="EMBL" id="MCC4310640.1"/>
    </source>
</evidence>
<keyword evidence="3" id="KW-1185">Reference proteome</keyword>
<comment type="caution">
    <text evidence="2">The sequence shown here is derived from an EMBL/GenBank/DDBJ whole genome shotgun (WGS) entry which is preliminary data.</text>
</comment>
<keyword evidence="1" id="KW-0732">Signal</keyword>
<protein>
    <submittedName>
        <fullName evidence="2">Uncharacterized protein</fullName>
    </submittedName>
</protein>
<feature type="signal peptide" evidence="1">
    <location>
        <begin position="1"/>
        <end position="27"/>
    </location>
</feature>
<evidence type="ECO:0000313" key="3">
    <source>
        <dbReference type="Proteomes" id="UP001108027"/>
    </source>
</evidence>
<name>A0A9Q3UQP0_9GAMM</name>
<dbReference type="RefSeq" id="WP_228235364.1">
    <property type="nucleotide sequence ID" value="NZ_ARXL01000012.1"/>
</dbReference>
<accession>A0A9Q3UQP0</accession>
<proteinExistence type="predicted"/>
<reference evidence="2" key="1">
    <citation type="submission" date="2021-10" db="EMBL/GenBank/DDBJ databases">
        <title>The diversity and Nitrogen Metabolism of Culturable Nitrate-Utilizing Bacteria Within the Oxygen Minimum Zone of the Changjiang (Yangtze River)Estuary.</title>
        <authorList>
            <person name="Zhang D."/>
            <person name="Zheng J."/>
            <person name="Liu S."/>
            <person name="He W."/>
        </authorList>
    </citation>
    <scope>NUCLEOTIDE SEQUENCE</scope>
    <source>
        <strain evidence="2">FXH-223</strain>
    </source>
</reference>